<evidence type="ECO:0000313" key="2">
    <source>
        <dbReference type="Proteomes" id="UP000596202"/>
    </source>
</evidence>
<name>A0A9Q6ZBB0_MYROD</name>
<dbReference type="EMBL" id="CP068108">
    <property type="protein sequence ID" value="QQU02023.1"/>
    <property type="molecule type" value="Genomic_DNA"/>
</dbReference>
<proteinExistence type="predicted"/>
<reference evidence="1 2" key="1">
    <citation type="submission" date="2021-01" db="EMBL/GenBank/DDBJ databases">
        <title>FDA dAtabase for Regulatory Grade micrObial Sequences (FDA-ARGOS): Supporting development and validation of Infectious Disease Dx tests.</title>
        <authorList>
            <person name="Sproer C."/>
            <person name="Gronow S."/>
            <person name="Severitt S."/>
            <person name="Schroder I."/>
            <person name="Tallon L."/>
            <person name="Sadzewicz L."/>
            <person name="Zhao X."/>
            <person name="Boylan J."/>
            <person name="Ott S."/>
            <person name="Bowen H."/>
            <person name="Vavikolanu K."/>
            <person name="Mehta A."/>
            <person name="Aluvathingal J."/>
            <person name="Nadendla S."/>
            <person name="Lowell S."/>
            <person name="Myers T."/>
            <person name="Yan Y."/>
            <person name="Sichtig H."/>
        </authorList>
    </citation>
    <scope>NUCLEOTIDE SEQUENCE [LARGE SCALE GENOMIC DNA]</scope>
    <source>
        <strain evidence="1 2">FDAARGOS_1131</strain>
    </source>
</reference>
<dbReference type="Proteomes" id="UP000596202">
    <property type="component" value="Chromosome"/>
</dbReference>
<gene>
    <name evidence="1" type="ORF">I6I88_10850</name>
</gene>
<sequence length="140" mass="16656">MFNCNKLKKDDQSLKNERSFGTLYFVRGLVKTDLPVSCNNYLNRLDFFISYLKIKDEKLIDSLLCCSEFDKNLEPDYFIDVRYRIELEDKVICIDYVGNYSIEGKYLGKLSNFQLLLDYIEKHRESSVKLKEDFPFEDVK</sequence>
<accession>A0A9Q6ZBB0</accession>
<evidence type="ECO:0000313" key="1">
    <source>
        <dbReference type="EMBL" id="QQU02023.1"/>
    </source>
</evidence>
<dbReference type="OrthoDB" id="1443642at2"/>
<organism evidence="1 2">
    <name type="scientific">Myroides odoratus</name>
    <name type="common">Flavobacterium odoratum</name>
    <dbReference type="NCBI Taxonomy" id="256"/>
    <lineage>
        <taxon>Bacteria</taxon>
        <taxon>Pseudomonadati</taxon>
        <taxon>Bacteroidota</taxon>
        <taxon>Flavobacteriia</taxon>
        <taxon>Flavobacteriales</taxon>
        <taxon>Flavobacteriaceae</taxon>
        <taxon>Myroides</taxon>
    </lineage>
</organism>
<protein>
    <submittedName>
        <fullName evidence="1">Uncharacterized protein</fullName>
    </submittedName>
</protein>
<dbReference type="AlphaFoldDB" id="A0A9Q6ZBB0"/>